<organism evidence="1 2">
    <name type="scientific">Corynebacterium spheniscorum</name>
    <dbReference type="NCBI Taxonomy" id="185761"/>
    <lineage>
        <taxon>Bacteria</taxon>
        <taxon>Bacillati</taxon>
        <taxon>Actinomycetota</taxon>
        <taxon>Actinomycetes</taxon>
        <taxon>Mycobacteriales</taxon>
        <taxon>Corynebacteriaceae</taxon>
        <taxon>Corynebacterium</taxon>
    </lineage>
</organism>
<sequence>MGRATVTTPDGHKVPCYDLERTVCDIVRSRSKIDLQVFSAALQSYVRRGDKQLDLLDSYAKELGIRGVVGQYLAVLL</sequence>
<gene>
    <name evidence="1" type="ORF">SAMN05660282_02125</name>
</gene>
<dbReference type="AlphaFoldDB" id="A0A1I2VAS5"/>
<evidence type="ECO:0000313" key="2">
    <source>
        <dbReference type="Proteomes" id="UP000199065"/>
    </source>
</evidence>
<dbReference type="EMBL" id="FOPJ01000018">
    <property type="protein sequence ID" value="SFG84221.1"/>
    <property type="molecule type" value="Genomic_DNA"/>
</dbReference>
<evidence type="ECO:0000313" key="1">
    <source>
        <dbReference type="EMBL" id="SFG84221.1"/>
    </source>
</evidence>
<proteinExistence type="predicted"/>
<keyword evidence="2" id="KW-1185">Reference proteome</keyword>
<name>A0A1I2VAS5_9CORY</name>
<accession>A0A1I2VAS5</accession>
<reference evidence="1 2" key="1">
    <citation type="submission" date="2016-10" db="EMBL/GenBank/DDBJ databases">
        <authorList>
            <person name="de Groot N.N."/>
        </authorList>
    </citation>
    <scope>NUCLEOTIDE SEQUENCE [LARGE SCALE GENOMIC DNA]</scope>
    <source>
        <strain>J11</strain>
        <strain evidence="2">PG 39</strain>
    </source>
</reference>
<protein>
    <submittedName>
        <fullName evidence="1">Uncharacterized protein</fullName>
    </submittedName>
</protein>
<dbReference type="Proteomes" id="UP000199065">
    <property type="component" value="Unassembled WGS sequence"/>
</dbReference>